<dbReference type="RefSeq" id="WP_069645061.1">
    <property type="nucleotide sequence ID" value="NZ_MIJZ01000001.1"/>
</dbReference>
<feature type="domain" description="M protein trans-acting positive regulator (MGA) HTH" evidence="4">
    <location>
        <begin position="17"/>
        <end position="61"/>
    </location>
</feature>
<organism evidence="5 6">
    <name type="scientific">Enterococcus ureasiticus</name>
    <dbReference type="NCBI Taxonomy" id="903984"/>
    <lineage>
        <taxon>Bacteria</taxon>
        <taxon>Bacillati</taxon>
        <taxon>Bacillota</taxon>
        <taxon>Bacilli</taxon>
        <taxon>Lactobacillales</taxon>
        <taxon>Enterococcaceae</taxon>
        <taxon>Enterococcus</taxon>
    </lineage>
</organism>
<accession>A0A1E5GMY0</accession>
<dbReference type="PANTHER" id="PTHR30185">
    <property type="entry name" value="CRYPTIC BETA-GLUCOSIDE BGL OPERON ANTITERMINATOR"/>
    <property type="match status" value="1"/>
</dbReference>
<keyword evidence="2" id="KW-0804">Transcription</keyword>
<name>A0A1E5GMY0_9ENTE</name>
<dbReference type="InterPro" id="IPR013199">
    <property type="entry name" value="HTH_Mga_DNA-bd_dom"/>
</dbReference>
<evidence type="ECO:0000259" key="4">
    <source>
        <dbReference type="Pfam" id="PF08280"/>
    </source>
</evidence>
<dbReference type="InterPro" id="IPR050661">
    <property type="entry name" value="BglG_antiterminators"/>
</dbReference>
<evidence type="ECO:0000259" key="3">
    <source>
        <dbReference type="Pfam" id="PF05043"/>
    </source>
</evidence>
<dbReference type="Pfam" id="PF05043">
    <property type="entry name" value="Mga"/>
    <property type="match status" value="1"/>
</dbReference>
<dbReference type="AlphaFoldDB" id="A0A1E5GMY0"/>
<evidence type="ECO:0000313" key="6">
    <source>
        <dbReference type="Proteomes" id="UP000094068"/>
    </source>
</evidence>
<dbReference type="Gene3D" id="1.10.10.10">
    <property type="entry name" value="Winged helix-like DNA-binding domain superfamily/Winged helix DNA-binding domain"/>
    <property type="match status" value="1"/>
</dbReference>
<evidence type="ECO:0000256" key="2">
    <source>
        <dbReference type="ARBA" id="ARBA00023163"/>
    </source>
</evidence>
<dbReference type="STRING" id="903984.BCR21_03190"/>
<gene>
    <name evidence="5" type="ORF">BCR21_03190</name>
</gene>
<dbReference type="Proteomes" id="UP000094068">
    <property type="component" value="Unassembled WGS sequence"/>
</dbReference>
<sequence length="502" mass="60194">MEEDIFDLLEDQNKIMLKLLEIISESHRWYSVNELSLRLNVVERTIQRYIHQLEDTVAEYNEVKDSYIQLNYEKYNGVQLETESGSNYIEFKTYILETDETIQILKKIMFEEFYSVKKYAMTYFVSENAVRKSLKKINVFFDLYSLSLSRSSFQVMGEEKNIRIIAYIIGWVAFKGVIWPFDSIDQRKAYQTVDNFSEAFKLKFSNIQRKQMAYMLAINLIRFRKNHVIELDPEWKNYVNLPALMQTLPVMTDLVEMYHIHVESEMCFYVLLLQMKIKVFESEELKQRVFDYHEKCQSDIFQATHLFVKRFHEKLMPIPEELRERFFLTSFCAHLFCKVFNQLQVDIDGHQIMHEADYDYPALKEKLNSFINELHEETGITLFLSHEFLAQKYILLFSSISPLNYYEPPIRIFLDSDLPFFVKQTIITKISDRFKHDFNIIFLKDQQLQQSDIVLTNIPNTIEEEQRFTYKVHLFDFPIKLRDFIEIERKLKLVAQLKSQVS</sequence>
<keyword evidence="6" id="KW-1185">Reference proteome</keyword>
<dbReference type="InterPro" id="IPR007737">
    <property type="entry name" value="Mga_HTH"/>
</dbReference>
<protein>
    <recommendedName>
        <fullName evidence="7">Mga helix-turn-helix domain-containing protein</fullName>
    </recommendedName>
</protein>
<dbReference type="Pfam" id="PF08280">
    <property type="entry name" value="HTH_Mga"/>
    <property type="match status" value="1"/>
</dbReference>
<dbReference type="EMBL" id="MIJZ01000001">
    <property type="protein sequence ID" value="OEG14011.1"/>
    <property type="molecule type" value="Genomic_DNA"/>
</dbReference>
<evidence type="ECO:0000313" key="5">
    <source>
        <dbReference type="EMBL" id="OEG14011.1"/>
    </source>
</evidence>
<reference evidence="6" key="1">
    <citation type="submission" date="2016-09" db="EMBL/GenBank/DDBJ databases">
        <authorList>
            <person name="Gulvik C.A."/>
        </authorList>
    </citation>
    <scope>NUCLEOTIDE SEQUENCE [LARGE SCALE GENOMIC DNA]</scope>
    <source>
        <strain evidence="6">DSM 23328</strain>
    </source>
</reference>
<dbReference type="OrthoDB" id="2365732at2"/>
<evidence type="ECO:0000256" key="1">
    <source>
        <dbReference type="ARBA" id="ARBA00023015"/>
    </source>
</evidence>
<proteinExistence type="predicted"/>
<dbReference type="PANTHER" id="PTHR30185:SF13">
    <property type="entry name" value="LICABCH OPERON REGULATOR-RELATED"/>
    <property type="match status" value="1"/>
</dbReference>
<evidence type="ECO:0008006" key="7">
    <source>
        <dbReference type="Google" id="ProtNLM"/>
    </source>
</evidence>
<dbReference type="InterPro" id="IPR036388">
    <property type="entry name" value="WH-like_DNA-bd_sf"/>
</dbReference>
<keyword evidence="1" id="KW-0805">Transcription regulation</keyword>
<comment type="caution">
    <text evidence="5">The sequence shown here is derived from an EMBL/GenBank/DDBJ whole genome shotgun (WGS) entry which is preliminary data.</text>
</comment>
<feature type="domain" description="Mga helix-turn-helix" evidence="3">
    <location>
        <begin position="92"/>
        <end position="165"/>
    </location>
</feature>